<sequence length="118" mass="12748">VNSVAKDSLLGKEQEQVLVIINRELLASMEDKEAASSLDRDSTVDQFKEVVSLVAKVAANLAGKDLEQSLVTNNKEALAVEALNSVVREALEEVEASRVVQAVKEELVVETIKEVSEG</sequence>
<gene>
    <name evidence="1" type="primary">clpX_2</name>
    <name evidence="1" type="ORF">CM83_102405</name>
</gene>
<dbReference type="GO" id="GO:0005524">
    <property type="term" value="F:ATP binding"/>
    <property type="evidence" value="ECO:0007669"/>
    <property type="project" value="UniProtKB-KW"/>
</dbReference>
<dbReference type="EMBL" id="GBHO01012250">
    <property type="protein sequence ID" value="JAG31354.1"/>
    <property type="molecule type" value="Transcribed_RNA"/>
</dbReference>
<protein>
    <submittedName>
        <fullName evidence="1">ATP-dependent Clp protease ATP-binding subunit ClpX</fullName>
    </submittedName>
</protein>
<feature type="non-terminal residue" evidence="1">
    <location>
        <position position="118"/>
    </location>
</feature>
<dbReference type="GO" id="GO:0006508">
    <property type="term" value="P:proteolysis"/>
    <property type="evidence" value="ECO:0007669"/>
    <property type="project" value="UniProtKB-KW"/>
</dbReference>
<keyword evidence="1" id="KW-0547">Nucleotide-binding</keyword>
<dbReference type="GO" id="GO:0008233">
    <property type="term" value="F:peptidase activity"/>
    <property type="evidence" value="ECO:0007669"/>
    <property type="project" value="UniProtKB-KW"/>
</dbReference>
<reference evidence="1" key="1">
    <citation type="journal article" date="2014" name="PLoS ONE">
        <title>Transcriptome-Based Identification of ABC Transporters in the Western Tarnished Plant Bug Lygus hesperus.</title>
        <authorList>
            <person name="Hull J.J."/>
            <person name="Chaney K."/>
            <person name="Geib S.M."/>
            <person name="Fabrick J.A."/>
            <person name="Brent C.S."/>
            <person name="Walsh D."/>
            <person name="Lavine L.C."/>
        </authorList>
    </citation>
    <scope>NUCLEOTIDE SEQUENCE</scope>
</reference>
<keyword evidence="1" id="KW-0067">ATP-binding</keyword>
<reference evidence="1" key="2">
    <citation type="submission" date="2014-07" db="EMBL/GenBank/DDBJ databases">
        <authorList>
            <person name="Hull J."/>
        </authorList>
    </citation>
    <scope>NUCLEOTIDE SEQUENCE</scope>
</reference>
<name>A0A0A9YGN7_LYGHE</name>
<feature type="non-terminal residue" evidence="1">
    <location>
        <position position="1"/>
    </location>
</feature>
<organism evidence="1">
    <name type="scientific">Lygus hesperus</name>
    <name type="common">Western plant bug</name>
    <dbReference type="NCBI Taxonomy" id="30085"/>
    <lineage>
        <taxon>Eukaryota</taxon>
        <taxon>Metazoa</taxon>
        <taxon>Ecdysozoa</taxon>
        <taxon>Arthropoda</taxon>
        <taxon>Hexapoda</taxon>
        <taxon>Insecta</taxon>
        <taxon>Pterygota</taxon>
        <taxon>Neoptera</taxon>
        <taxon>Paraneoptera</taxon>
        <taxon>Hemiptera</taxon>
        <taxon>Heteroptera</taxon>
        <taxon>Panheteroptera</taxon>
        <taxon>Cimicomorpha</taxon>
        <taxon>Miridae</taxon>
        <taxon>Mirini</taxon>
        <taxon>Lygus</taxon>
    </lineage>
</organism>
<proteinExistence type="predicted"/>
<accession>A0A0A9YGN7</accession>
<evidence type="ECO:0000313" key="1">
    <source>
        <dbReference type="EMBL" id="JAG31354.1"/>
    </source>
</evidence>
<keyword evidence="1" id="KW-0645">Protease</keyword>
<keyword evidence="1" id="KW-0378">Hydrolase</keyword>
<dbReference type="AlphaFoldDB" id="A0A0A9YGN7"/>